<accession>A0A6C0LZL1</accession>
<reference evidence="1" key="1">
    <citation type="journal article" date="2020" name="Nature">
        <title>Giant virus diversity and host interactions through global metagenomics.</title>
        <authorList>
            <person name="Schulz F."/>
            <person name="Roux S."/>
            <person name="Paez-Espino D."/>
            <person name="Jungbluth S."/>
            <person name="Walsh D.A."/>
            <person name="Denef V.J."/>
            <person name="McMahon K.D."/>
            <person name="Konstantinidis K.T."/>
            <person name="Eloe-Fadrosh E.A."/>
            <person name="Kyrpides N.C."/>
            <person name="Woyke T."/>
        </authorList>
    </citation>
    <scope>NUCLEOTIDE SEQUENCE</scope>
    <source>
        <strain evidence="1">GVMAG-S-1029409-49</strain>
    </source>
</reference>
<evidence type="ECO:0000313" key="1">
    <source>
        <dbReference type="EMBL" id="QHU35478.1"/>
    </source>
</evidence>
<dbReference type="EMBL" id="MN740609">
    <property type="protein sequence ID" value="QHU35478.1"/>
    <property type="molecule type" value="Genomic_DNA"/>
</dbReference>
<proteinExistence type="predicted"/>
<name>A0A6C0LZL1_9ZZZZ</name>
<sequence length="147" mass="16031">MEYTRPQVSMLTDAICAGRDVADLMYDTTMIVGSKFGDVIGRGCFAVVFGVVGDDRVAVKYPCGDNVCCDVFQEPTMTETNVVLHSQTLGEAVLADIVERQMPGLVAKVYGAYTREARGTKSQSRSDCSTWSWNAPICLWATRSGIE</sequence>
<protein>
    <submittedName>
        <fullName evidence="1">Uncharacterized protein</fullName>
    </submittedName>
</protein>
<organism evidence="1">
    <name type="scientific">viral metagenome</name>
    <dbReference type="NCBI Taxonomy" id="1070528"/>
    <lineage>
        <taxon>unclassified sequences</taxon>
        <taxon>metagenomes</taxon>
        <taxon>organismal metagenomes</taxon>
    </lineage>
</organism>
<dbReference type="AlphaFoldDB" id="A0A6C0LZL1"/>